<name>A0A6F8T1X1_9GAMM</name>
<feature type="transmembrane region" description="Helical" evidence="1">
    <location>
        <begin position="252"/>
        <end position="275"/>
    </location>
</feature>
<gene>
    <name evidence="2" type="ORF">TUM19329_07900</name>
</gene>
<evidence type="ECO:0000313" key="2">
    <source>
        <dbReference type="EMBL" id="BCA94429.1"/>
    </source>
</evidence>
<dbReference type="Pfam" id="PF15461">
    <property type="entry name" value="BCD"/>
    <property type="match status" value="1"/>
</dbReference>
<dbReference type="Proteomes" id="UP000502894">
    <property type="component" value="Chromosome"/>
</dbReference>
<keyword evidence="1" id="KW-0479">Metal-binding</keyword>
<dbReference type="GO" id="GO:0003834">
    <property type="term" value="F:beta-carotene 15,15'-dioxygenase activity"/>
    <property type="evidence" value="ECO:0007669"/>
    <property type="project" value="UniProtKB-EC"/>
</dbReference>
<keyword evidence="1" id="KW-0223">Dioxygenase</keyword>
<dbReference type="GO" id="GO:0005506">
    <property type="term" value="F:iron ion binding"/>
    <property type="evidence" value="ECO:0007669"/>
    <property type="project" value="UniProtKB-UniRule"/>
</dbReference>
<evidence type="ECO:0000256" key="1">
    <source>
        <dbReference type="HAMAP-Rule" id="MF_02093"/>
    </source>
</evidence>
<feature type="transmembrane region" description="Helical" evidence="1">
    <location>
        <begin position="224"/>
        <end position="246"/>
    </location>
</feature>
<feature type="transmembrane region" description="Helical" evidence="1">
    <location>
        <begin position="149"/>
        <end position="170"/>
    </location>
</feature>
<keyword evidence="1" id="KW-0408">Iron</keyword>
<organism evidence="2 3">
    <name type="scientific">Legionella antarctica</name>
    <dbReference type="NCBI Taxonomy" id="2708020"/>
    <lineage>
        <taxon>Bacteria</taxon>
        <taxon>Pseudomonadati</taxon>
        <taxon>Pseudomonadota</taxon>
        <taxon>Gammaproteobacteria</taxon>
        <taxon>Legionellales</taxon>
        <taxon>Legionellaceae</taxon>
        <taxon>Legionella</taxon>
    </lineage>
</organism>
<comment type="cofactor">
    <cofactor evidence="1">
        <name>Fe(2+)</name>
        <dbReference type="ChEBI" id="CHEBI:29033"/>
    </cofactor>
</comment>
<keyword evidence="1" id="KW-0472">Membrane</keyword>
<dbReference type="AlphaFoldDB" id="A0A6F8T1X1"/>
<feature type="transmembrane region" description="Helical" evidence="1">
    <location>
        <begin position="182"/>
        <end position="203"/>
    </location>
</feature>
<dbReference type="EMBL" id="AP022839">
    <property type="protein sequence ID" value="BCA94429.1"/>
    <property type="molecule type" value="Genomic_DNA"/>
</dbReference>
<dbReference type="GO" id="GO:0010436">
    <property type="term" value="F:carotenoid dioxygenase activity"/>
    <property type="evidence" value="ECO:0007669"/>
    <property type="project" value="UniProtKB-UniRule"/>
</dbReference>
<dbReference type="GO" id="GO:0016121">
    <property type="term" value="P:carotene catabolic process"/>
    <property type="evidence" value="ECO:0007669"/>
    <property type="project" value="UniProtKB-UniRule"/>
</dbReference>
<evidence type="ECO:0000313" key="3">
    <source>
        <dbReference type="Proteomes" id="UP000502894"/>
    </source>
</evidence>
<feature type="transmembrane region" description="Helical" evidence="1">
    <location>
        <begin position="6"/>
        <end position="37"/>
    </location>
</feature>
<comment type="subcellular location">
    <subcellularLocation>
        <location evidence="1">Cell membrane</location>
        <topology evidence="1">Multi-pass membrane protein</topology>
    </subcellularLocation>
</comment>
<accession>A0A6F8T1X1</accession>
<comment type="caution">
    <text evidence="1">Lacks conserved residue(s) required for the propagation of feature annotation.</text>
</comment>
<dbReference type="HAMAP" id="MF_02093">
    <property type="entry name" value="Beta_carotene_diox"/>
    <property type="match status" value="1"/>
</dbReference>
<sequence>MKSIVLIVNFIMMSLFTVWFPSFAMVVFLVLVILIGMPHGALDLWILRKRFAISTFKTTVLFIAYLSLAIAVFLGFYWFSSFFFGIFLLYSAYHFGMDYYDSSVFQTKVYCYFLAFIIGLSIICLPALLHTQKICVLFSYLIGSEQAMLYAHFLQWAACCLLPVIGLGLFTLKKDCAQEVVIVLMAAFLTPPLAFLTVYFVGIHSCKYFAMLYEKIGYSSYRTFVKDLLPMTLLTYTFSITAYAFLPSTLDWQGAGFFLTIYMLASLTLPHLILVEVFKKKEVCYGDYLH</sequence>
<dbReference type="NCBIfam" id="TIGR03753">
    <property type="entry name" value="blh_monoox"/>
    <property type="match status" value="1"/>
</dbReference>
<keyword evidence="3" id="KW-1185">Reference proteome</keyword>
<keyword evidence="1" id="KW-1133">Transmembrane helix</keyword>
<comment type="catalytic activity">
    <reaction evidence="1">
        <text>all-trans-beta-carotene + O2 = 2 all-trans-retinal</text>
        <dbReference type="Rhea" id="RHEA:32887"/>
        <dbReference type="ChEBI" id="CHEBI:15379"/>
        <dbReference type="ChEBI" id="CHEBI:17579"/>
        <dbReference type="ChEBI" id="CHEBI:17898"/>
        <dbReference type="EC" id="1.13.11.63"/>
    </reaction>
</comment>
<dbReference type="InterPro" id="IPR022270">
    <property type="entry name" value="Blh_diox"/>
</dbReference>
<dbReference type="KEGG" id="lant:TUM19329_07900"/>
<dbReference type="EC" id="1.13.11.63" evidence="1"/>
<proteinExistence type="inferred from homology"/>
<keyword evidence="1" id="KW-1003">Cell membrane</keyword>
<keyword evidence="1" id="KW-0560">Oxidoreductase</keyword>
<feature type="transmembrane region" description="Helical" evidence="1">
    <location>
        <begin position="58"/>
        <end position="90"/>
    </location>
</feature>
<reference evidence="2" key="1">
    <citation type="journal article" date="2020" name="Microbiol. Resour. Announc.">
        <title>Complete Genome Sequence of Novel Psychrotolerant Legionella Strain TUM19329, Isolated from Antarctic Lake Sediment.</title>
        <authorList>
            <person name="Shimada S."/>
            <person name="Nakai R."/>
            <person name="Aoki K."/>
            <person name="Shimoeda N."/>
            <person name="Ohno G."/>
            <person name="Miyazaki Y."/>
            <person name="Kudoh S."/>
            <person name="Imura S."/>
            <person name="Watanabe K."/>
            <person name="Ishii Y."/>
            <person name="Tateda K."/>
        </authorList>
    </citation>
    <scope>NUCLEOTIDE SEQUENCE [LARGE SCALE GENOMIC DNA]</scope>
    <source>
        <strain evidence="2">TUM19329</strain>
    </source>
</reference>
<comment type="function">
    <text evidence="1">Catalyzes the cleavage of beta-carotene at its central double bond (15,15') to yield two molecules of all-trans-retinal.</text>
</comment>
<comment type="similarity">
    <text evidence="1">Belongs to the Brp/Blh beta-carotene diooxygenase family.</text>
</comment>
<protein>
    <recommendedName>
        <fullName evidence="1">Probable beta-carotene 15,15'-dioxygenase</fullName>
        <ecNumber evidence="1">1.13.11.63</ecNumber>
    </recommendedName>
</protein>
<keyword evidence="1" id="KW-0812">Transmembrane</keyword>
<feature type="transmembrane region" description="Helical" evidence="1">
    <location>
        <begin position="110"/>
        <end position="129"/>
    </location>
</feature>
<dbReference type="GO" id="GO:0005886">
    <property type="term" value="C:plasma membrane"/>
    <property type="evidence" value="ECO:0007669"/>
    <property type="project" value="UniProtKB-SubCell"/>
</dbReference>